<evidence type="ECO:0000313" key="4">
    <source>
        <dbReference type="Proteomes" id="UP001369247"/>
    </source>
</evidence>
<feature type="transmembrane region" description="Helical" evidence="1">
    <location>
        <begin position="5"/>
        <end position="22"/>
    </location>
</feature>
<feature type="transmembrane region" description="Helical" evidence="1">
    <location>
        <begin position="153"/>
        <end position="170"/>
    </location>
</feature>
<feature type="transmembrane region" description="Helical" evidence="1">
    <location>
        <begin position="116"/>
        <end position="138"/>
    </location>
</feature>
<dbReference type="EMBL" id="CP104550">
    <property type="protein sequence ID" value="UXH31813.1"/>
    <property type="molecule type" value="Genomic_DNA"/>
</dbReference>
<accession>A0A9E7RV03</accession>
<organism evidence="3">
    <name type="scientific">Methanothermobacter wolfeii</name>
    <name type="common">Methanobacterium wolfei</name>
    <dbReference type="NCBI Taxonomy" id="145261"/>
    <lineage>
        <taxon>Archaea</taxon>
        <taxon>Methanobacteriati</taxon>
        <taxon>Methanobacteriota</taxon>
        <taxon>Methanomada group</taxon>
        <taxon>Methanobacteria</taxon>
        <taxon>Methanobacteriales</taxon>
        <taxon>Methanobacteriaceae</taxon>
        <taxon>Methanothermobacter</taxon>
    </lineage>
</organism>
<evidence type="ECO:0000256" key="1">
    <source>
        <dbReference type="SAM" id="Phobius"/>
    </source>
</evidence>
<feature type="transmembrane region" description="Helical" evidence="1">
    <location>
        <begin position="81"/>
        <end position="104"/>
    </location>
</feature>
<name>A0A9E7RV03_METWO</name>
<protein>
    <submittedName>
        <fullName evidence="3">Uncharacterized protein</fullName>
    </submittedName>
</protein>
<proteinExistence type="predicted"/>
<dbReference type="Proteomes" id="UP001369247">
    <property type="component" value="Unassembled WGS sequence"/>
</dbReference>
<evidence type="ECO:0000313" key="2">
    <source>
        <dbReference type="EMBL" id="MEJ8543132.1"/>
    </source>
</evidence>
<feature type="transmembrane region" description="Helical" evidence="1">
    <location>
        <begin position="57"/>
        <end position="75"/>
    </location>
</feature>
<reference evidence="3" key="1">
    <citation type="submission" date="2022-09" db="EMBL/GenBank/DDBJ databases">
        <title>Characterization of three MwoI isoschizomers from sequenced genome and metagenomes.</title>
        <authorList>
            <person name="Fomenkov A."/>
            <person name="Xu S.Y."/>
            <person name="Roberts R.J."/>
        </authorList>
    </citation>
    <scope>NUCLEOTIDE SEQUENCE</scope>
    <source>
        <strain evidence="3">DSM 2970</strain>
    </source>
</reference>
<gene>
    <name evidence="3" type="ORF">N5910_00430</name>
    <name evidence="2" type="ORF">U2150_06485</name>
</gene>
<evidence type="ECO:0000313" key="3">
    <source>
        <dbReference type="EMBL" id="UXH31813.1"/>
    </source>
</evidence>
<sequence length="187" mass="20391">MDKKTFLIFLMVWFSGFIISSPADNLKIKFSAGFLVIILIHILGLERCSDEVNLKAFNITAVTYPVIEVLLRASIGFIDPLAVNIAEHFLAGAAVASVISVASWGTLKKLNLNERFLFLSCLAIVICLLYELIGYLLYYEPTAALYSDTMRDLAMNIAGSATLSVIILALNKKHGARESADEGTSGP</sequence>
<keyword evidence="1" id="KW-0812">Transmembrane</keyword>
<dbReference type="RefSeq" id="WP_074358270.1">
    <property type="nucleotide sequence ID" value="NZ_CP104550.1"/>
</dbReference>
<dbReference type="EMBL" id="JAXUHJ010000010">
    <property type="protein sequence ID" value="MEJ8543132.1"/>
    <property type="molecule type" value="Genomic_DNA"/>
</dbReference>
<keyword evidence="1" id="KW-1133">Transmembrane helix</keyword>
<dbReference type="GeneID" id="75105672"/>
<feature type="transmembrane region" description="Helical" evidence="1">
    <location>
        <begin position="28"/>
        <end position="45"/>
    </location>
</feature>
<dbReference type="AlphaFoldDB" id="A0A9E7RV03"/>
<keyword evidence="4" id="KW-1185">Reference proteome</keyword>
<dbReference type="Proteomes" id="UP001065373">
    <property type="component" value="Chromosome"/>
</dbReference>
<reference evidence="2 4" key="2">
    <citation type="submission" date="2023-12" db="EMBL/GenBank/DDBJ databases">
        <title>Phenotypic and Genomic Characterization of Methanothermobacter wolfeii Strain BSEL, a CO2-Capturing Archaeon with Minimal Nutrient Requirements.</title>
        <authorList>
            <person name="Ale Enriquez F."/>
            <person name="Ahring B.K."/>
        </authorList>
    </citation>
    <scope>NUCLEOTIDE SEQUENCE [LARGE SCALE GENOMIC DNA]</scope>
    <source>
        <strain evidence="2 4">BSEL-1</strain>
    </source>
</reference>
<keyword evidence="1" id="KW-0472">Membrane</keyword>
<dbReference type="GeneID" id="58977740"/>